<feature type="compositionally biased region" description="Polar residues" evidence="1">
    <location>
        <begin position="587"/>
        <end position="599"/>
    </location>
</feature>
<feature type="compositionally biased region" description="Low complexity" evidence="1">
    <location>
        <begin position="148"/>
        <end position="172"/>
    </location>
</feature>
<dbReference type="EMBL" id="DF830156">
    <property type="protein sequence ID" value="GAK68416.1"/>
    <property type="molecule type" value="Genomic_DNA"/>
</dbReference>
<keyword evidence="2" id="KW-0472">Membrane</keyword>
<evidence type="ECO:0000313" key="4">
    <source>
        <dbReference type="Proteomes" id="UP000053758"/>
    </source>
</evidence>
<feature type="region of interest" description="Disordered" evidence="1">
    <location>
        <begin position="860"/>
        <end position="911"/>
    </location>
</feature>
<name>A0A081CP20_PSEA2</name>
<feature type="compositionally biased region" description="Polar residues" evidence="1">
    <location>
        <begin position="884"/>
        <end position="895"/>
    </location>
</feature>
<gene>
    <name evidence="3" type="ORF">PAN0_089c6667</name>
</gene>
<feature type="region of interest" description="Disordered" evidence="1">
    <location>
        <begin position="252"/>
        <end position="303"/>
    </location>
</feature>
<dbReference type="Proteomes" id="UP000053758">
    <property type="component" value="Unassembled WGS sequence"/>
</dbReference>
<feature type="compositionally biased region" description="Basic and acidic residues" evidence="1">
    <location>
        <begin position="259"/>
        <end position="268"/>
    </location>
</feature>
<keyword evidence="2" id="KW-1133">Transmembrane helix</keyword>
<feature type="region of interest" description="Disordered" evidence="1">
    <location>
        <begin position="1"/>
        <end position="44"/>
    </location>
</feature>
<sequence>MWPGSSPAWRKRQPGPNTKPRLGNNINPPKSSKPSSNPALGDSTWAPLELVPILERQLDADGELASAQEDPSDEPIPAVTYNNGMWTPAAATQVATPTLPAFTATVALAPTSAEDAVSATELSSQTALPSRSSASSRLSSASVSSMSSSLSSTDSASSTSTSSASPSATSVQSEKHSGGGGGFKLVYLAPILVFVGLLLLFSVGGRMWGRIHRASRVEAARRAKFDKRASRQAKKREMQRIKTMWGYDKTPMLPAELPPGEHDLHYKDPNSPTKKSKASGSGLEGADSSFGSDSDGGHGDDEKYPGTFKILSLALLGEGTKPAPPITRGESERKYETELQSNSWLAVKIRRWIGKNETDAVIDDSRYTSGPCRSGTGAGRRLRHALSRDRFRADADGQDVSEKEALHSPATTLSVGSGELKYKAEFATVDLHHSDPSLPTNFLASPTRKFQYSGLSRNGPDVDDPFVEKAETGWRKPLPPQPQESPFRPAVLNFGLRSRSKTYDQVSSYPAAAERDTPVKPTAAYAAIGDEDAGIGSGYLPKAFGLGISGVWRAMTNFGATEGRRNNVEDHEDEESFVARPYRATSELMSESDTPYSVRNQDRYGEAGTPTRGASRHESPYHHQPLARNSTVLNVKTNTNQPWNARQQEASGGAGRKMTAAAWNEALLSSPVNKQQQHQNTFQPLVSSDSPRPPPAVESTKRGVQTNLAPRKSLLLHQAIAANNGVVDSTHGASPSFTDYSDLVACYSTPSDAVQSPEVAHSIRAVTPSLHTETSDGGSRAKLQRAKTAKSTEPGANERAVQRSKTATTDSTRGGLSRKGTVHHTAVKKERSTTHVQDDSSEAVAAREVSKGLYPYPLTQPLRLAKQEPARTASPERSIPIPQRGSSSPVKSHTVWNAPKTSGAGPHLPSSLMIASPEPLLPAHPNQISLGAFHSRDYEGFASLNGTDSEGVSPPKRAKAVSNRSVEEDPSAGAAAGMARMAAQKAKNRSTALQTVDQIVSQSYASQLPPQQYRS</sequence>
<proteinExistence type="predicted"/>
<dbReference type="HOGENOM" id="CLU_296994_0_0_1"/>
<dbReference type="RefSeq" id="XP_014653386.1">
    <property type="nucleotide sequence ID" value="XM_014797900.1"/>
</dbReference>
<feature type="transmembrane region" description="Helical" evidence="2">
    <location>
        <begin position="185"/>
        <end position="208"/>
    </location>
</feature>
<evidence type="ECO:0000256" key="2">
    <source>
        <dbReference type="SAM" id="Phobius"/>
    </source>
</evidence>
<accession>A0A081CP20</accession>
<keyword evidence="2" id="KW-0812">Transmembrane</keyword>
<dbReference type="AlphaFoldDB" id="A0A081CP20"/>
<feature type="region of interest" description="Disordered" evidence="1">
    <location>
        <begin position="564"/>
        <end position="630"/>
    </location>
</feature>
<feature type="region of interest" description="Disordered" evidence="1">
    <location>
        <begin position="639"/>
        <end position="658"/>
    </location>
</feature>
<feature type="compositionally biased region" description="Low complexity" evidence="1">
    <location>
        <begin position="972"/>
        <end position="985"/>
    </location>
</feature>
<feature type="compositionally biased region" description="Polar residues" evidence="1">
    <location>
        <begin position="639"/>
        <end position="650"/>
    </location>
</feature>
<protein>
    <submittedName>
        <fullName evidence="3">Uncharacterized protein</fullName>
    </submittedName>
</protein>
<feature type="region of interest" description="Disordered" evidence="1">
    <location>
        <begin position="59"/>
        <end position="80"/>
    </location>
</feature>
<keyword evidence="4" id="KW-1185">Reference proteome</keyword>
<evidence type="ECO:0000313" key="3">
    <source>
        <dbReference type="EMBL" id="GAK68416.1"/>
    </source>
</evidence>
<organism evidence="3">
    <name type="scientific">Pseudozyma antarctica</name>
    <name type="common">Yeast</name>
    <name type="synonym">Candida antarctica</name>
    <dbReference type="NCBI Taxonomy" id="84753"/>
    <lineage>
        <taxon>Eukaryota</taxon>
        <taxon>Fungi</taxon>
        <taxon>Dikarya</taxon>
        <taxon>Basidiomycota</taxon>
        <taxon>Ustilaginomycotina</taxon>
        <taxon>Ustilaginomycetes</taxon>
        <taxon>Ustilaginales</taxon>
        <taxon>Ustilaginaceae</taxon>
        <taxon>Moesziomyces</taxon>
    </lineage>
</organism>
<feature type="region of interest" description="Disordered" evidence="1">
    <location>
        <begin position="944"/>
        <end position="993"/>
    </location>
</feature>
<feature type="compositionally biased region" description="Polar residues" evidence="1">
    <location>
        <begin position="803"/>
        <end position="814"/>
    </location>
</feature>
<feature type="region of interest" description="Disordered" evidence="1">
    <location>
        <begin position="768"/>
        <end position="844"/>
    </location>
</feature>
<feature type="region of interest" description="Disordered" evidence="1">
    <location>
        <begin position="148"/>
        <end position="177"/>
    </location>
</feature>
<evidence type="ECO:0000256" key="1">
    <source>
        <dbReference type="SAM" id="MobiDB-lite"/>
    </source>
</evidence>
<feature type="compositionally biased region" description="Polar residues" evidence="1">
    <location>
        <begin position="671"/>
        <end position="690"/>
    </location>
</feature>
<feature type="region of interest" description="Disordered" evidence="1">
    <location>
        <begin position="219"/>
        <end position="238"/>
    </location>
</feature>
<feature type="compositionally biased region" description="Low complexity" evidence="1">
    <location>
        <begin position="24"/>
        <end position="38"/>
    </location>
</feature>
<feature type="region of interest" description="Disordered" evidence="1">
    <location>
        <begin position="671"/>
        <end position="706"/>
    </location>
</feature>
<dbReference type="GeneID" id="26307461"/>
<reference evidence="3" key="1">
    <citation type="submission" date="2014-07" db="EMBL/GenBank/DDBJ databases">
        <title>Draft genome sequence of the yeast Pseudozyma antarctica JCM 10317 known as a producer of lipase B which used in a wide range of industrial applications.</title>
        <authorList>
            <person name="Morita T."/>
            <person name="Saika A."/>
            <person name="Koike H."/>
        </authorList>
    </citation>
    <scope>NUCLEOTIDE SEQUENCE</scope>
    <source>
        <strain evidence="3">JCM 10317</strain>
    </source>
</reference>
<feature type="compositionally biased region" description="Basic and acidic residues" evidence="1">
    <location>
        <begin position="827"/>
        <end position="838"/>
    </location>
</feature>